<organism evidence="1 2">
    <name type="scientific">Trinickia terrae</name>
    <dbReference type="NCBI Taxonomy" id="2571161"/>
    <lineage>
        <taxon>Bacteria</taxon>
        <taxon>Pseudomonadati</taxon>
        <taxon>Pseudomonadota</taxon>
        <taxon>Betaproteobacteria</taxon>
        <taxon>Burkholderiales</taxon>
        <taxon>Burkholderiaceae</taxon>
        <taxon>Trinickia</taxon>
    </lineage>
</organism>
<accession>A0A4U1I3H6</accession>
<dbReference type="Proteomes" id="UP000305539">
    <property type="component" value="Unassembled WGS sequence"/>
</dbReference>
<sequence>MSHCQVEQDLEHLERIIARITAGDRIPLSYWRKRIQSVLAAARLPPHIERAKKLISALDALESNIKLGVQ</sequence>
<evidence type="ECO:0000313" key="1">
    <source>
        <dbReference type="EMBL" id="TKC87801.1"/>
    </source>
</evidence>
<proteinExistence type="predicted"/>
<dbReference type="EMBL" id="SWJE01000008">
    <property type="protein sequence ID" value="TKC87801.1"/>
    <property type="molecule type" value="Genomic_DNA"/>
</dbReference>
<dbReference type="OrthoDB" id="9024530at2"/>
<evidence type="ECO:0000313" key="2">
    <source>
        <dbReference type="Proteomes" id="UP000305539"/>
    </source>
</evidence>
<dbReference type="RefSeq" id="WP_136896065.1">
    <property type="nucleotide sequence ID" value="NZ_SWJE01000008.1"/>
</dbReference>
<protein>
    <submittedName>
        <fullName evidence="1">Uncharacterized protein</fullName>
    </submittedName>
</protein>
<dbReference type="AlphaFoldDB" id="A0A4U1I3H6"/>
<gene>
    <name evidence="1" type="ORF">FAZ69_16115</name>
</gene>
<name>A0A4U1I3H6_9BURK</name>
<reference evidence="1 2" key="1">
    <citation type="submission" date="2019-04" db="EMBL/GenBank/DDBJ databases">
        <title>Trinickia sp. 7GSK02, isolated from subtropical forest soil.</title>
        <authorList>
            <person name="Gao Z.-H."/>
            <person name="Qiu L.-H."/>
        </authorList>
    </citation>
    <scope>NUCLEOTIDE SEQUENCE [LARGE SCALE GENOMIC DNA]</scope>
    <source>
        <strain evidence="1 2">7GSK02</strain>
    </source>
</reference>
<comment type="caution">
    <text evidence="1">The sequence shown here is derived from an EMBL/GenBank/DDBJ whole genome shotgun (WGS) entry which is preliminary data.</text>
</comment>
<keyword evidence="2" id="KW-1185">Reference proteome</keyword>